<feature type="region of interest" description="Disordered" evidence="1">
    <location>
        <begin position="169"/>
        <end position="248"/>
    </location>
</feature>
<organism evidence="2 3">
    <name type="scientific">Dendrobium chrysotoxum</name>
    <name type="common">Orchid</name>
    <dbReference type="NCBI Taxonomy" id="161865"/>
    <lineage>
        <taxon>Eukaryota</taxon>
        <taxon>Viridiplantae</taxon>
        <taxon>Streptophyta</taxon>
        <taxon>Embryophyta</taxon>
        <taxon>Tracheophyta</taxon>
        <taxon>Spermatophyta</taxon>
        <taxon>Magnoliopsida</taxon>
        <taxon>Liliopsida</taxon>
        <taxon>Asparagales</taxon>
        <taxon>Orchidaceae</taxon>
        <taxon>Epidendroideae</taxon>
        <taxon>Malaxideae</taxon>
        <taxon>Dendrobiinae</taxon>
        <taxon>Dendrobium</taxon>
    </lineage>
</organism>
<evidence type="ECO:0000313" key="2">
    <source>
        <dbReference type="EMBL" id="KAH0469757.1"/>
    </source>
</evidence>
<dbReference type="SUPFAM" id="SSF50998">
    <property type="entry name" value="Quinoprotein alcohol dehydrogenase-like"/>
    <property type="match status" value="1"/>
</dbReference>
<dbReference type="PANTHER" id="PTHR44394">
    <property type="entry name" value="BETA-ALANINE-ACTIVATING ENZYME"/>
    <property type="match status" value="1"/>
</dbReference>
<dbReference type="GO" id="GO:0043041">
    <property type="term" value="P:amino acid activation for nonribosomal peptide biosynthetic process"/>
    <property type="evidence" value="ECO:0007669"/>
    <property type="project" value="TreeGrafter"/>
</dbReference>
<evidence type="ECO:0000313" key="3">
    <source>
        <dbReference type="Proteomes" id="UP000775213"/>
    </source>
</evidence>
<proteinExistence type="predicted"/>
<dbReference type="InterPro" id="IPR011047">
    <property type="entry name" value="Quinoprotein_ADH-like_sf"/>
</dbReference>
<keyword evidence="3" id="KW-1185">Reference proteome</keyword>
<feature type="compositionally biased region" description="Polar residues" evidence="1">
    <location>
        <begin position="184"/>
        <end position="203"/>
    </location>
</feature>
<dbReference type="EMBL" id="JAGFBR010000002">
    <property type="protein sequence ID" value="KAH0469757.1"/>
    <property type="molecule type" value="Genomic_DNA"/>
</dbReference>
<gene>
    <name evidence="2" type="ORF">IEQ34_001315</name>
</gene>
<feature type="compositionally biased region" description="Basic and acidic residues" evidence="1">
    <location>
        <begin position="276"/>
        <end position="289"/>
    </location>
</feature>
<dbReference type="AlphaFoldDB" id="A0AAV7HQ36"/>
<sequence length="573" mass="61988">MGLWVIPRLVVGTAPSFLLPCYKSAYRWFAGPLQMTGTGIWVQRLYLREADGADVGVGDYPYHATRARIGLTCLVKPVALDSPPPCYKSAYRRSTSASSASRTGFGTYLTCRRRGRIREFKRSQRNKLSVSLFLLALRDCLAIGFTGFGRSSTQKGEITFTEGRIAGGAKLTSGKEPERRLVRSSKQASSLVASDRNVVTSGSAGRESSKEAESNSDAGPKKHAIGRKLPSREQAPVASSDSTGGNLGAEEATCATFTAGELCCCSRSQCRNFRQTGRESSKERDRTATKELGSFEGEKKKSCAPRLLRHLTTRGWILLVAEISRRIQDRRGTGGVVVRRAEIAGAYTTIVGDKSREKRPLRANSGARQKKHTQVPLVTLSASDRKYLSSQVTPFGFLWRYEADAPLFGSLCLDSSSGNVFCSSVNGSVMALNPKGHAVWKASVGGPIFAGACISFTLPSQLLICSRNGGLYSIDMDNGAVLWEFQTGDPITASAYVDELLACICSSSGRIHVLRIHPNAKQERAAGVPGNQLVEEFAILHLPGDTFSSPVMIAGRIFVGCRDDYVHCVAVKT</sequence>
<accession>A0AAV7HQ36</accession>
<dbReference type="InterPro" id="IPR018391">
    <property type="entry name" value="PQQ_b-propeller_rpt"/>
</dbReference>
<name>A0AAV7HQ36_DENCH</name>
<dbReference type="SMART" id="SM00564">
    <property type="entry name" value="PQQ"/>
    <property type="match status" value="2"/>
</dbReference>
<dbReference type="Gene3D" id="2.130.10.10">
    <property type="entry name" value="YVTN repeat-like/Quinoprotein amine dehydrogenase"/>
    <property type="match status" value="1"/>
</dbReference>
<evidence type="ECO:0000256" key="1">
    <source>
        <dbReference type="SAM" id="MobiDB-lite"/>
    </source>
</evidence>
<protein>
    <submittedName>
        <fullName evidence="2">Uncharacterized protein</fullName>
    </submittedName>
</protein>
<feature type="region of interest" description="Disordered" evidence="1">
    <location>
        <begin position="274"/>
        <end position="297"/>
    </location>
</feature>
<dbReference type="InterPro" id="IPR052091">
    <property type="entry name" value="Beta-ala_Activ/Resist"/>
</dbReference>
<dbReference type="InterPro" id="IPR015943">
    <property type="entry name" value="WD40/YVTN_repeat-like_dom_sf"/>
</dbReference>
<dbReference type="PANTHER" id="PTHR44394:SF1">
    <property type="entry name" value="BETA-ALANINE-ACTIVATING ENZYME"/>
    <property type="match status" value="1"/>
</dbReference>
<comment type="caution">
    <text evidence="2">The sequence shown here is derived from an EMBL/GenBank/DDBJ whole genome shotgun (WGS) entry which is preliminary data.</text>
</comment>
<reference evidence="2 3" key="1">
    <citation type="journal article" date="2021" name="Hortic Res">
        <title>Chromosome-scale assembly of the Dendrobium chrysotoxum genome enhances the understanding of orchid evolution.</title>
        <authorList>
            <person name="Zhang Y."/>
            <person name="Zhang G.Q."/>
            <person name="Zhang D."/>
            <person name="Liu X.D."/>
            <person name="Xu X.Y."/>
            <person name="Sun W.H."/>
            <person name="Yu X."/>
            <person name="Zhu X."/>
            <person name="Wang Z.W."/>
            <person name="Zhao X."/>
            <person name="Zhong W.Y."/>
            <person name="Chen H."/>
            <person name="Yin W.L."/>
            <person name="Huang T."/>
            <person name="Niu S.C."/>
            <person name="Liu Z.J."/>
        </authorList>
    </citation>
    <scope>NUCLEOTIDE SEQUENCE [LARGE SCALE GENOMIC DNA]</scope>
    <source>
        <strain evidence="2">Lindl</strain>
    </source>
</reference>
<dbReference type="Proteomes" id="UP000775213">
    <property type="component" value="Unassembled WGS sequence"/>
</dbReference>